<dbReference type="GO" id="GO:0017116">
    <property type="term" value="F:single-stranded DNA helicase activity"/>
    <property type="evidence" value="ECO:0007669"/>
    <property type="project" value="TreeGrafter"/>
</dbReference>
<sequence>MDTDKVLCPICAKEFDSSVIEAHASRCLFLNESTKDEGTMLLRDSSPTIKRNRLKPASVKRVNQTPGKRKSSLDQLTSQSFRDEEDIKDVVPQKSTDNESKKPRGNERVPLAEQMRPTSLLNFVGQKHILGPRTVLSELLQKGEIPNMILWGPPGCGKVHAIACPHLWLMS</sequence>
<name>A0A4S2KGY8_9HYME</name>
<accession>A0A4S2KGY8</accession>
<organism evidence="2 3">
    <name type="scientific">Temnothorax longispinosus</name>
    <dbReference type="NCBI Taxonomy" id="300112"/>
    <lineage>
        <taxon>Eukaryota</taxon>
        <taxon>Metazoa</taxon>
        <taxon>Ecdysozoa</taxon>
        <taxon>Arthropoda</taxon>
        <taxon>Hexapoda</taxon>
        <taxon>Insecta</taxon>
        <taxon>Pterygota</taxon>
        <taxon>Neoptera</taxon>
        <taxon>Endopterygota</taxon>
        <taxon>Hymenoptera</taxon>
        <taxon>Apocrita</taxon>
        <taxon>Aculeata</taxon>
        <taxon>Formicoidea</taxon>
        <taxon>Formicidae</taxon>
        <taxon>Myrmicinae</taxon>
        <taxon>Temnothorax</taxon>
    </lineage>
</organism>
<dbReference type="Gene3D" id="3.40.50.300">
    <property type="entry name" value="P-loop containing nucleotide triphosphate hydrolases"/>
    <property type="match status" value="1"/>
</dbReference>
<dbReference type="PANTHER" id="PTHR13779:SF7">
    <property type="entry name" value="ATPASE WRNIP1"/>
    <property type="match status" value="1"/>
</dbReference>
<keyword evidence="3" id="KW-1185">Reference proteome</keyword>
<dbReference type="STRING" id="300112.A0A4S2KGY8"/>
<dbReference type="GO" id="GO:0008047">
    <property type="term" value="F:enzyme activator activity"/>
    <property type="evidence" value="ECO:0007669"/>
    <property type="project" value="TreeGrafter"/>
</dbReference>
<comment type="caution">
    <text evidence="2">The sequence shown here is derived from an EMBL/GenBank/DDBJ whole genome shotgun (WGS) entry which is preliminary data.</text>
</comment>
<dbReference type="EMBL" id="QBLH01002341">
    <property type="protein sequence ID" value="TGZ48723.1"/>
    <property type="molecule type" value="Genomic_DNA"/>
</dbReference>
<evidence type="ECO:0000313" key="2">
    <source>
        <dbReference type="EMBL" id="TGZ48723.1"/>
    </source>
</evidence>
<dbReference type="Proteomes" id="UP000310200">
    <property type="component" value="Unassembled WGS sequence"/>
</dbReference>
<dbReference type="PANTHER" id="PTHR13779">
    <property type="entry name" value="WERNER HELICASE-INTERACTING PROTEIN 1 FAMILY MEMBER"/>
    <property type="match status" value="1"/>
</dbReference>
<feature type="compositionally biased region" description="Basic and acidic residues" evidence="1">
    <location>
        <begin position="88"/>
        <end position="107"/>
    </location>
</feature>
<dbReference type="InterPro" id="IPR051314">
    <property type="entry name" value="AAA_ATPase_RarA/MGS1/WRNIP1"/>
</dbReference>
<dbReference type="GO" id="GO:0000731">
    <property type="term" value="P:DNA synthesis involved in DNA repair"/>
    <property type="evidence" value="ECO:0007669"/>
    <property type="project" value="TreeGrafter"/>
</dbReference>
<gene>
    <name evidence="2" type="ORF">DBV15_07992</name>
</gene>
<proteinExistence type="predicted"/>
<dbReference type="GO" id="GO:0006261">
    <property type="term" value="P:DNA-templated DNA replication"/>
    <property type="evidence" value="ECO:0007669"/>
    <property type="project" value="TreeGrafter"/>
</dbReference>
<dbReference type="InterPro" id="IPR027417">
    <property type="entry name" value="P-loop_NTPase"/>
</dbReference>
<evidence type="ECO:0000313" key="3">
    <source>
        <dbReference type="Proteomes" id="UP000310200"/>
    </source>
</evidence>
<dbReference type="SUPFAM" id="SSF52540">
    <property type="entry name" value="P-loop containing nucleoside triphosphate hydrolases"/>
    <property type="match status" value="1"/>
</dbReference>
<protein>
    <submittedName>
        <fullName evidence="2">ATPase WRNIP1</fullName>
    </submittedName>
</protein>
<feature type="region of interest" description="Disordered" evidence="1">
    <location>
        <begin position="56"/>
        <end position="111"/>
    </location>
</feature>
<dbReference type="AlphaFoldDB" id="A0A4S2KGY8"/>
<reference evidence="2 3" key="1">
    <citation type="journal article" date="2019" name="Philos. Trans. R. Soc. Lond., B, Biol. Sci.">
        <title>Ant behaviour and brain gene expression of defending hosts depend on the ecological success of the intruding social parasite.</title>
        <authorList>
            <person name="Kaur R."/>
            <person name="Stoldt M."/>
            <person name="Jongepier E."/>
            <person name="Feldmeyer B."/>
            <person name="Menzel F."/>
            <person name="Bornberg-Bauer E."/>
            <person name="Foitzik S."/>
        </authorList>
    </citation>
    <scope>NUCLEOTIDE SEQUENCE [LARGE SCALE GENOMIC DNA]</scope>
    <source>
        <tissue evidence="2">Whole body</tissue>
    </source>
</reference>
<evidence type="ECO:0000256" key="1">
    <source>
        <dbReference type="SAM" id="MobiDB-lite"/>
    </source>
</evidence>
<dbReference type="GO" id="GO:0005634">
    <property type="term" value="C:nucleus"/>
    <property type="evidence" value="ECO:0007669"/>
    <property type="project" value="TreeGrafter"/>
</dbReference>